<dbReference type="AlphaFoldDB" id="C5LLS8"/>
<keyword evidence="2" id="KW-1185">Reference proteome</keyword>
<organism evidence="2">
    <name type="scientific">Perkinsus marinus (strain ATCC 50983 / TXsc)</name>
    <dbReference type="NCBI Taxonomy" id="423536"/>
    <lineage>
        <taxon>Eukaryota</taxon>
        <taxon>Sar</taxon>
        <taxon>Alveolata</taxon>
        <taxon>Perkinsozoa</taxon>
        <taxon>Perkinsea</taxon>
        <taxon>Perkinsida</taxon>
        <taxon>Perkinsidae</taxon>
        <taxon>Perkinsus</taxon>
    </lineage>
</organism>
<evidence type="ECO:0000313" key="1">
    <source>
        <dbReference type="EMBL" id="EER02300.1"/>
    </source>
</evidence>
<gene>
    <name evidence="1" type="ORF">Pmar_PMAR006623</name>
</gene>
<sequence>MFGSGILQHPEYAEGQLVTVLLETQEAMTVVSKMTKETLEEIDRIAAEAVPVIEKELGDVKFLYVDPSTFRL</sequence>
<dbReference type="Proteomes" id="UP000007800">
    <property type="component" value="Unassembled WGS sequence"/>
</dbReference>
<dbReference type="RefSeq" id="XP_002769582.1">
    <property type="nucleotide sequence ID" value="XM_002769536.1"/>
</dbReference>
<dbReference type="EMBL" id="GG683299">
    <property type="protein sequence ID" value="EER02300.1"/>
    <property type="molecule type" value="Genomic_DNA"/>
</dbReference>
<accession>C5LLS8</accession>
<dbReference type="GeneID" id="9055369"/>
<name>C5LLS8_PERM5</name>
<protein>
    <submittedName>
        <fullName evidence="1">Uncharacterized protein</fullName>
    </submittedName>
</protein>
<reference evidence="1 2" key="1">
    <citation type="submission" date="2008-07" db="EMBL/GenBank/DDBJ databases">
        <authorList>
            <person name="El-Sayed N."/>
            <person name="Caler E."/>
            <person name="Inman J."/>
            <person name="Amedeo P."/>
            <person name="Hass B."/>
            <person name="Wortman J."/>
        </authorList>
    </citation>
    <scope>NUCLEOTIDE SEQUENCE [LARGE SCALE GENOMIC DNA]</scope>
    <source>
        <strain evidence="2">ATCC 50983 / TXsc</strain>
    </source>
</reference>
<dbReference type="InParanoid" id="C5LLS8"/>
<proteinExistence type="predicted"/>
<dbReference type="OrthoDB" id="10263782at2759"/>
<evidence type="ECO:0000313" key="2">
    <source>
        <dbReference type="Proteomes" id="UP000007800"/>
    </source>
</evidence>